<protein>
    <submittedName>
        <fullName evidence="1">Uncharacterized protein</fullName>
    </submittedName>
</protein>
<dbReference type="Proteomes" id="UP001217089">
    <property type="component" value="Unassembled WGS sequence"/>
</dbReference>
<gene>
    <name evidence="1" type="ORF">KUTeg_001054</name>
</gene>
<evidence type="ECO:0000313" key="1">
    <source>
        <dbReference type="EMBL" id="KAJ8321372.1"/>
    </source>
</evidence>
<sequence length="88" mass="10933">MEGRARRYYERNLKEKVLFAWSEYASREKIEMMLKKRCFNTLREYPVERIKEKERRKRREEMRQKVASMLPDFEASQPVQVPRLMFKA</sequence>
<comment type="caution">
    <text evidence="1">The sequence shown here is derived from an EMBL/GenBank/DDBJ whole genome shotgun (WGS) entry which is preliminary data.</text>
</comment>
<proteinExistence type="predicted"/>
<organism evidence="1 2">
    <name type="scientific">Tegillarca granosa</name>
    <name type="common">Malaysian cockle</name>
    <name type="synonym">Anadara granosa</name>
    <dbReference type="NCBI Taxonomy" id="220873"/>
    <lineage>
        <taxon>Eukaryota</taxon>
        <taxon>Metazoa</taxon>
        <taxon>Spiralia</taxon>
        <taxon>Lophotrochozoa</taxon>
        <taxon>Mollusca</taxon>
        <taxon>Bivalvia</taxon>
        <taxon>Autobranchia</taxon>
        <taxon>Pteriomorphia</taxon>
        <taxon>Arcoida</taxon>
        <taxon>Arcoidea</taxon>
        <taxon>Arcidae</taxon>
        <taxon>Tegillarca</taxon>
    </lineage>
</organism>
<name>A0ABQ9FZD4_TEGGR</name>
<reference evidence="1 2" key="1">
    <citation type="submission" date="2022-12" db="EMBL/GenBank/DDBJ databases">
        <title>Chromosome-level genome of Tegillarca granosa.</title>
        <authorList>
            <person name="Kim J."/>
        </authorList>
    </citation>
    <scope>NUCLEOTIDE SEQUENCE [LARGE SCALE GENOMIC DNA]</scope>
    <source>
        <strain evidence="1">Teg-2019</strain>
        <tissue evidence="1">Adductor muscle</tissue>
    </source>
</reference>
<evidence type="ECO:0000313" key="2">
    <source>
        <dbReference type="Proteomes" id="UP001217089"/>
    </source>
</evidence>
<keyword evidence="2" id="KW-1185">Reference proteome</keyword>
<accession>A0ABQ9FZD4</accession>
<dbReference type="EMBL" id="JARBDR010000095">
    <property type="protein sequence ID" value="KAJ8321372.1"/>
    <property type="molecule type" value="Genomic_DNA"/>
</dbReference>